<gene>
    <name evidence="1" type="ORF">AB406_0026</name>
</gene>
<dbReference type="RefSeq" id="WP_064969426.1">
    <property type="nucleotide sequence ID" value="NZ_CP011859.1"/>
</dbReference>
<evidence type="ECO:0000313" key="1">
    <source>
        <dbReference type="EMBL" id="AQY20992.1"/>
    </source>
</evidence>
<dbReference type="Proteomes" id="UP000189883">
    <property type="component" value="Chromosome"/>
</dbReference>
<name>A0A1A5HLW7_RIEAN</name>
<reference evidence="1 2" key="1">
    <citation type="submission" date="2015-06" db="EMBL/GenBank/DDBJ databases">
        <title>R. anatipestifer strain HXb2 is the most virulent strain so far, and the genome sequence would help us uncover the pathogenesis.</title>
        <authorList>
            <person name="Hu Q."/>
            <person name="Qi J."/>
            <person name="Bo H."/>
            <person name="Liu G."/>
            <person name="Tao M."/>
            <person name="Ding Y."/>
            <person name="Xue Y."/>
        </authorList>
    </citation>
    <scope>NUCLEOTIDE SEQUENCE [LARGE SCALE GENOMIC DNA]</scope>
    <source>
        <strain evidence="1 2">HXb2</strain>
    </source>
</reference>
<dbReference type="EMBL" id="CP011859">
    <property type="protein sequence ID" value="AQY20992.1"/>
    <property type="molecule type" value="Genomic_DNA"/>
</dbReference>
<sequence>MAEKALYGLKTIKIGDVVNETTMPQDNALTAFKTYRDSFEMTEEEGSLSEEFCDQSDEPIVIFQEKGKRDIKVSTYNYTAEFIKSVKGGTVLSGEWKEGDNTAIFKALQIEADTGHLIKCPKTQVFARLNLKLKKKEVALLEITFKPLAKISIKQPA</sequence>
<dbReference type="AlphaFoldDB" id="A0A1A5HLW7"/>
<accession>A0A1A5HLW7</accession>
<protein>
    <submittedName>
        <fullName evidence="1">Uncharacterized protein</fullName>
    </submittedName>
</protein>
<proteinExistence type="predicted"/>
<dbReference type="OrthoDB" id="1436263at2"/>
<organism evidence="1 2">
    <name type="scientific">Riemerella anatipestifer</name>
    <name type="common">Moraxella anatipestifer</name>
    <dbReference type="NCBI Taxonomy" id="34085"/>
    <lineage>
        <taxon>Bacteria</taxon>
        <taxon>Pseudomonadati</taxon>
        <taxon>Bacteroidota</taxon>
        <taxon>Flavobacteriia</taxon>
        <taxon>Flavobacteriales</taxon>
        <taxon>Weeksellaceae</taxon>
        <taxon>Riemerella</taxon>
    </lineage>
</organism>
<evidence type="ECO:0000313" key="2">
    <source>
        <dbReference type="Proteomes" id="UP000189883"/>
    </source>
</evidence>